<dbReference type="Pfam" id="PF00106">
    <property type="entry name" value="adh_short"/>
    <property type="match status" value="1"/>
</dbReference>
<dbReference type="KEGG" id="cmos:111434767"/>
<dbReference type="PRINTS" id="PR00080">
    <property type="entry name" value="SDRFAMILY"/>
</dbReference>
<dbReference type="PRINTS" id="PR00081">
    <property type="entry name" value="GDHRDH"/>
</dbReference>
<dbReference type="InterPro" id="IPR002347">
    <property type="entry name" value="SDR_fam"/>
</dbReference>
<dbReference type="GeneID" id="111434767"/>
<dbReference type="RefSeq" id="XP_022927988.1">
    <property type="nucleotide sequence ID" value="XM_023072220.1"/>
</dbReference>
<evidence type="ECO:0000313" key="3">
    <source>
        <dbReference type="RefSeq" id="XP_022927958.1"/>
    </source>
</evidence>
<dbReference type="Gene3D" id="3.40.50.720">
    <property type="entry name" value="NAD(P)-binding Rossmann-like Domain"/>
    <property type="match status" value="1"/>
</dbReference>
<dbReference type="CDD" id="cd05233">
    <property type="entry name" value="SDR_c"/>
    <property type="match status" value="1"/>
</dbReference>
<sequence length="254" mass="27250">MATCLMQQKGSGEEANGGKKIVITGVSQGLGRALALELAKRGHTIIGCSRTQDKLDSLHQQLSNSSSLNHLLLNVDVRSDESVETMVRTVIHKFGAPDIIVNNAATINKENAKIGDISREEFDDIIDTNVKGTANVLRHFIPLMIPRNQGIIVNISSLFGRMGAPLVSPYCSSKWAVEGLSKSVAKELPNGMTVVALDPGLIYTEMLLCSLGKVASNYQSPQEWAFKAASMILNFTNADNGASLTVEDPGTLPT</sequence>
<dbReference type="GO" id="GO:0006760">
    <property type="term" value="P:folic acid-containing compound metabolic process"/>
    <property type="evidence" value="ECO:0007669"/>
    <property type="project" value="TreeGrafter"/>
</dbReference>
<organism evidence="2 4">
    <name type="scientific">Cucurbita moschata</name>
    <name type="common">Winter crookneck squash</name>
    <name type="synonym">Cucurbita pepo var. moschata</name>
    <dbReference type="NCBI Taxonomy" id="3662"/>
    <lineage>
        <taxon>Eukaryota</taxon>
        <taxon>Viridiplantae</taxon>
        <taxon>Streptophyta</taxon>
        <taxon>Embryophyta</taxon>
        <taxon>Tracheophyta</taxon>
        <taxon>Spermatophyta</taxon>
        <taxon>Magnoliopsida</taxon>
        <taxon>eudicotyledons</taxon>
        <taxon>Gunneridae</taxon>
        <taxon>Pentapetalae</taxon>
        <taxon>rosids</taxon>
        <taxon>fabids</taxon>
        <taxon>Cucurbitales</taxon>
        <taxon>Cucurbitaceae</taxon>
        <taxon>Cucurbiteae</taxon>
        <taxon>Cucurbita</taxon>
    </lineage>
</organism>
<proteinExistence type="inferred from homology"/>
<comment type="similarity">
    <text evidence="1">Belongs to the short-chain dehydrogenases/reductases (SDR) family.</text>
</comment>
<reference evidence="3 4" key="1">
    <citation type="submission" date="2025-04" db="UniProtKB">
        <authorList>
            <consortium name="RefSeq"/>
        </authorList>
    </citation>
    <scope>IDENTIFICATION</scope>
    <source>
        <tissue evidence="3 4">Young leaves</tissue>
    </source>
</reference>
<accession>A0A6J1EML0</accession>
<dbReference type="InterPro" id="IPR053241">
    <property type="entry name" value="NADPH_pterin_aldehyde_rdct"/>
</dbReference>
<dbReference type="SUPFAM" id="SSF51735">
    <property type="entry name" value="NAD(P)-binding Rossmann-fold domains"/>
    <property type="match status" value="1"/>
</dbReference>
<dbReference type="GO" id="GO:0016616">
    <property type="term" value="F:oxidoreductase activity, acting on the CH-OH group of donors, NAD or NADP as acceptor"/>
    <property type="evidence" value="ECO:0007669"/>
    <property type="project" value="TreeGrafter"/>
</dbReference>
<evidence type="ECO:0000256" key="1">
    <source>
        <dbReference type="RuleBase" id="RU000363"/>
    </source>
</evidence>
<dbReference type="InterPro" id="IPR020904">
    <property type="entry name" value="Sc_DH/Rdtase_CS"/>
</dbReference>
<keyword evidence="2" id="KW-1185">Reference proteome</keyword>
<dbReference type="Proteomes" id="UP000504609">
    <property type="component" value="Unplaced"/>
</dbReference>
<dbReference type="InterPro" id="IPR036291">
    <property type="entry name" value="NAD(P)-bd_dom_sf"/>
</dbReference>
<dbReference type="PROSITE" id="PS00061">
    <property type="entry name" value="ADH_SHORT"/>
    <property type="match status" value="1"/>
</dbReference>
<dbReference type="PANTHER" id="PTHR45267">
    <property type="match status" value="1"/>
</dbReference>
<gene>
    <name evidence="3 4" type="primary">LOC111434767</name>
</gene>
<evidence type="ECO:0000313" key="2">
    <source>
        <dbReference type="Proteomes" id="UP000504609"/>
    </source>
</evidence>
<evidence type="ECO:0000313" key="4">
    <source>
        <dbReference type="RefSeq" id="XP_022927988.1"/>
    </source>
</evidence>
<dbReference type="GO" id="GO:0005829">
    <property type="term" value="C:cytosol"/>
    <property type="evidence" value="ECO:0007669"/>
    <property type="project" value="TreeGrafter"/>
</dbReference>
<name>A0A6J1EML0_CUCMO</name>
<dbReference type="RefSeq" id="XP_022927958.1">
    <property type="nucleotide sequence ID" value="XM_023072190.1"/>
</dbReference>
<dbReference type="AlphaFoldDB" id="A0A6J1EML0"/>
<protein>
    <submittedName>
        <fullName evidence="3 4">NADPH-dependent pterin aldehyde reductase-like</fullName>
    </submittedName>
</protein>
<dbReference type="PANTHER" id="PTHR45267:SF2">
    <property type="entry name" value="NADPH-DEPENDENT PTERIN ALDEHYDE REDUCTASE"/>
    <property type="match status" value="1"/>
</dbReference>